<dbReference type="SFLD" id="SFLDS00029">
    <property type="entry name" value="Radical_SAM"/>
    <property type="match status" value="1"/>
</dbReference>
<gene>
    <name evidence="18" type="ORF">BJG93_27930</name>
</gene>
<dbReference type="GO" id="GO:0051989">
    <property type="term" value="F:coproporphyrinogen dehydrogenase activity"/>
    <property type="evidence" value="ECO:0007669"/>
    <property type="project" value="UniProtKB-EC"/>
</dbReference>
<keyword evidence="8 14" id="KW-0479">Metal-binding</keyword>
<feature type="binding site" evidence="15">
    <location>
        <begin position="124"/>
        <end position="125"/>
    </location>
    <ligand>
        <name>S-adenosyl-L-methionine</name>
        <dbReference type="ChEBI" id="CHEBI:59789"/>
        <label>2</label>
    </ligand>
</feature>
<dbReference type="EC" id="1.3.98.3" evidence="14"/>
<keyword evidence="11 14" id="KW-0411">Iron-sulfur</keyword>
<dbReference type="STRING" id="754502.BJG93_27930"/>
<keyword evidence="6 14" id="KW-0963">Cytoplasm</keyword>
<evidence type="ECO:0000256" key="2">
    <source>
        <dbReference type="ARBA" id="ARBA00004785"/>
    </source>
</evidence>
<evidence type="ECO:0000256" key="14">
    <source>
        <dbReference type="PIRNR" id="PIRNR000167"/>
    </source>
</evidence>
<feature type="binding site" evidence="15">
    <location>
        <position position="66"/>
    </location>
    <ligand>
        <name>S-adenosyl-L-methionine</name>
        <dbReference type="ChEBI" id="CHEBI:59789"/>
        <label>1</label>
    </ligand>
</feature>
<dbReference type="InterPro" id="IPR034505">
    <property type="entry name" value="Coproporphyrinogen-III_oxidase"/>
</dbReference>
<name>A0A1I9YT55_9BURK</name>
<evidence type="ECO:0000256" key="6">
    <source>
        <dbReference type="ARBA" id="ARBA00022490"/>
    </source>
</evidence>
<dbReference type="CDD" id="cd01335">
    <property type="entry name" value="Radical_SAM"/>
    <property type="match status" value="1"/>
</dbReference>
<keyword evidence="10 14" id="KW-0408">Iron</keyword>
<dbReference type="Pfam" id="PF06969">
    <property type="entry name" value="HemN_C"/>
    <property type="match status" value="1"/>
</dbReference>
<evidence type="ECO:0000313" key="18">
    <source>
        <dbReference type="EMBL" id="APA89380.1"/>
    </source>
</evidence>
<dbReference type="PIRSF" id="PIRSF000167">
    <property type="entry name" value="HemN"/>
    <property type="match status" value="1"/>
</dbReference>
<dbReference type="GO" id="GO:0006782">
    <property type="term" value="P:protoporphyrinogen IX biosynthetic process"/>
    <property type="evidence" value="ECO:0007669"/>
    <property type="project" value="UniProtKB-UniPathway"/>
</dbReference>
<evidence type="ECO:0000256" key="15">
    <source>
        <dbReference type="PIRSR" id="PIRSR000167-1"/>
    </source>
</evidence>
<feature type="binding site" evidence="15">
    <location>
        <position position="156"/>
    </location>
    <ligand>
        <name>S-adenosyl-L-methionine</name>
        <dbReference type="ChEBI" id="CHEBI:59789"/>
        <label>1</label>
    </ligand>
</feature>
<comment type="pathway">
    <text evidence="2 14">Porphyrin-containing compound metabolism; protoporphyrin-IX biosynthesis; protoporphyrinogen-IX from coproporphyrinogen-III (AdoMet route): step 1/1.</text>
</comment>
<comment type="subcellular location">
    <subcellularLocation>
        <location evidence="1 14">Cytoplasm</location>
    </subcellularLocation>
</comment>
<dbReference type="EMBL" id="CP017562">
    <property type="protein sequence ID" value="APA89380.1"/>
    <property type="molecule type" value="Genomic_DNA"/>
</dbReference>
<evidence type="ECO:0000259" key="17">
    <source>
        <dbReference type="PROSITE" id="PS51918"/>
    </source>
</evidence>
<feature type="binding site" evidence="16">
    <location>
        <position position="79"/>
    </location>
    <ligand>
        <name>[4Fe-4S] cluster</name>
        <dbReference type="ChEBI" id="CHEBI:49883"/>
        <note>4Fe-4S-S-AdoMet</note>
    </ligand>
</feature>
<evidence type="ECO:0000256" key="1">
    <source>
        <dbReference type="ARBA" id="ARBA00004496"/>
    </source>
</evidence>
<dbReference type="GO" id="GO:0004109">
    <property type="term" value="F:coproporphyrinogen oxidase activity"/>
    <property type="evidence" value="ECO:0007669"/>
    <property type="project" value="InterPro"/>
</dbReference>
<dbReference type="PANTHER" id="PTHR13932">
    <property type="entry name" value="COPROPORPHYRINIGEN III OXIDASE"/>
    <property type="match status" value="1"/>
</dbReference>
<protein>
    <recommendedName>
        <fullName evidence="14">Coproporphyrinogen-III oxidase</fullName>
        <ecNumber evidence="14">1.3.98.3</ecNumber>
    </recommendedName>
</protein>
<dbReference type="InterPro" id="IPR004558">
    <property type="entry name" value="Coprogen_oxidase_HemN"/>
</dbReference>
<proteinExistence type="inferred from homology"/>
<feature type="binding site" evidence="15">
    <location>
        <position position="220"/>
    </location>
    <ligand>
        <name>S-adenosyl-L-methionine</name>
        <dbReference type="ChEBI" id="CHEBI:59789"/>
        <label>2</label>
    </ligand>
</feature>
<keyword evidence="12 14" id="KW-0627">Porphyrin biosynthesis</keyword>
<feature type="binding site" evidence="15">
    <location>
        <begin position="78"/>
        <end position="80"/>
    </location>
    <ligand>
        <name>S-adenosyl-L-methionine</name>
        <dbReference type="ChEBI" id="CHEBI:59789"/>
        <label>2</label>
    </ligand>
</feature>
<dbReference type="SFLD" id="SFLDG01065">
    <property type="entry name" value="anaerobic_coproporphyrinogen-I"/>
    <property type="match status" value="1"/>
</dbReference>
<dbReference type="Gene3D" id="1.10.10.920">
    <property type="match status" value="1"/>
</dbReference>
<evidence type="ECO:0000256" key="8">
    <source>
        <dbReference type="ARBA" id="ARBA00022723"/>
    </source>
</evidence>
<dbReference type="PROSITE" id="PS51918">
    <property type="entry name" value="RADICAL_SAM"/>
    <property type="match status" value="1"/>
</dbReference>
<feature type="binding site" evidence="16">
    <location>
        <position position="72"/>
    </location>
    <ligand>
        <name>[4Fe-4S] cluster</name>
        <dbReference type="ChEBI" id="CHEBI:49883"/>
        <note>4Fe-4S-S-AdoMet</note>
    </ligand>
</feature>
<feature type="binding site" evidence="15">
    <location>
        <position position="340"/>
    </location>
    <ligand>
        <name>S-adenosyl-L-methionine</name>
        <dbReference type="ChEBI" id="CHEBI:59789"/>
        <label>1</label>
    </ligand>
</feature>
<dbReference type="SUPFAM" id="SSF102114">
    <property type="entry name" value="Radical SAM enzymes"/>
    <property type="match status" value="1"/>
</dbReference>
<feature type="binding site" evidence="15">
    <location>
        <position position="254"/>
    </location>
    <ligand>
        <name>S-adenosyl-L-methionine</name>
        <dbReference type="ChEBI" id="CHEBI:59789"/>
        <label>2</label>
    </ligand>
</feature>
<evidence type="ECO:0000256" key="10">
    <source>
        <dbReference type="ARBA" id="ARBA00023004"/>
    </source>
</evidence>
<evidence type="ECO:0000256" key="3">
    <source>
        <dbReference type="ARBA" id="ARBA00005493"/>
    </source>
</evidence>
<evidence type="ECO:0000256" key="5">
    <source>
        <dbReference type="ARBA" id="ARBA00022485"/>
    </source>
</evidence>
<dbReference type="AlphaFoldDB" id="A0A1I9YT55"/>
<dbReference type="InterPro" id="IPR006638">
    <property type="entry name" value="Elp3/MiaA/NifB-like_rSAM"/>
</dbReference>
<dbReference type="PANTHER" id="PTHR13932:SF6">
    <property type="entry name" value="OXYGEN-INDEPENDENT COPROPORPHYRINOGEN III OXIDASE"/>
    <property type="match status" value="1"/>
</dbReference>
<keyword evidence="5 14" id="KW-0004">4Fe-4S</keyword>
<dbReference type="UniPathway" id="UPA00251">
    <property type="reaction ID" value="UER00323"/>
</dbReference>
<comment type="subunit">
    <text evidence="4">Monomer.</text>
</comment>
<comment type="catalytic activity">
    <reaction evidence="13 14">
        <text>coproporphyrinogen III + 2 S-adenosyl-L-methionine = protoporphyrinogen IX + 2 5'-deoxyadenosine + 2 L-methionine + 2 CO2</text>
        <dbReference type="Rhea" id="RHEA:15425"/>
        <dbReference type="ChEBI" id="CHEBI:16526"/>
        <dbReference type="ChEBI" id="CHEBI:17319"/>
        <dbReference type="ChEBI" id="CHEBI:57307"/>
        <dbReference type="ChEBI" id="CHEBI:57309"/>
        <dbReference type="ChEBI" id="CHEBI:57844"/>
        <dbReference type="ChEBI" id="CHEBI:59789"/>
        <dbReference type="EC" id="1.3.98.3"/>
    </reaction>
</comment>
<evidence type="ECO:0000256" key="13">
    <source>
        <dbReference type="ARBA" id="ARBA00048321"/>
    </source>
</evidence>
<dbReference type="Pfam" id="PF04055">
    <property type="entry name" value="Radical_SAM"/>
    <property type="match status" value="1"/>
</dbReference>
<feature type="binding site" evidence="15">
    <location>
        <position position="195"/>
    </location>
    <ligand>
        <name>S-adenosyl-L-methionine</name>
        <dbReference type="ChEBI" id="CHEBI:59789"/>
        <label>2</label>
    </ligand>
</feature>
<dbReference type="OrthoDB" id="9808022at2"/>
<feature type="domain" description="Radical SAM core" evidence="17">
    <location>
        <begin position="57"/>
        <end position="291"/>
    </location>
</feature>
<organism evidence="18">
    <name type="scientific">Paraburkholderia sprentiae WSM5005</name>
    <dbReference type="NCBI Taxonomy" id="754502"/>
    <lineage>
        <taxon>Bacteria</taxon>
        <taxon>Pseudomonadati</taxon>
        <taxon>Pseudomonadota</taxon>
        <taxon>Betaproteobacteria</taxon>
        <taxon>Burkholderiales</taxon>
        <taxon>Burkholderiaceae</taxon>
        <taxon>Paraburkholderia</taxon>
    </lineage>
</organism>
<keyword evidence="9 14" id="KW-0560">Oxidoreductase</keyword>
<feature type="binding site" evidence="16">
    <location>
        <position position="76"/>
    </location>
    <ligand>
        <name>[4Fe-4S] cluster</name>
        <dbReference type="ChEBI" id="CHEBI:49883"/>
        <note>4Fe-4S-S-AdoMet</note>
    </ligand>
</feature>
<dbReference type="GO" id="GO:0005737">
    <property type="term" value="C:cytoplasm"/>
    <property type="evidence" value="ECO:0007669"/>
    <property type="project" value="UniProtKB-SubCell"/>
</dbReference>
<keyword evidence="7 14" id="KW-0949">S-adenosyl-L-methionine</keyword>
<evidence type="ECO:0000256" key="4">
    <source>
        <dbReference type="ARBA" id="ARBA00011245"/>
    </source>
</evidence>
<feature type="binding site" evidence="15">
    <location>
        <position position="123"/>
    </location>
    <ligand>
        <name>S-adenosyl-L-methionine</name>
        <dbReference type="ChEBI" id="CHEBI:59789"/>
        <label>1</label>
    </ligand>
</feature>
<evidence type="ECO:0000256" key="7">
    <source>
        <dbReference type="ARBA" id="ARBA00022691"/>
    </source>
</evidence>
<comment type="similarity">
    <text evidence="3 14">Belongs to the anaerobic coproporphyrinogen-III oxidase family.</text>
</comment>
<comment type="cofactor">
    <cofactor evidence="14 16">
        <name>[4Fe-4S] cluster</name>
        <dbReference type="ChEBI" id="CHEBI:49883"/>
    </cofactor>
    <text evidence="14 16">Binds 1 [4Fe-4S] cluster. The cluster is coordinated with 3 cysteines and an exchangeable S-adenosyl-L-methionine.</text>
</comment>
<dbReference type="InterPro" id="IPR007197">
    <property type="entry name" value="rSAM"/>
</dbReference>
<dbReference type="InterPro" id="IPR010723">
    <property type="entry name" value="HemN_C"/>
</dbReference>
<feature type="binding site" evidence="15">
    <location>
        <position position="183"/>
    </location>
    <ligand>
        <name>S-adenosyl-L-methionine</name>
        <dbReference type="ChEBI" id="CHEBI:59789"/>
        <label>2</label>
    </ligand>
</feature>
<dbReference type="SMART" id="SM00729">
    <property type="entry name" value="Elp3"/>
    <property type="match status" value="1"/>
</dbReference>
<evidence type="ECO:0000256" key="9">
    <source>
        <dbReference type="ARBA" id="ARBA00023002"/>
    </source>
</evidence>
<dbReference type="NCBIfam" id="TIGR00538">
    <property type="entry name" value="hemN"/>
    <property type="match status" value="1"/>
</dbReference>
<dbReference type="GO" id="GO:0051539">
    <property type="term" value="F:4 iron, 4 sulfur cluster binding"/>
    <property type="evidence" value="ECO:0007669"/>
    <property type="project" value="UniProtKB-KW"/>
</dbReference>
<dbReference type="InterPro" id="IPR058240">
    <property type="entry name" value="rSAM_sf"/>
</dbReference>
<evidence type="ECO:0000256" key="11">
    <source>
        <dbReference type="ARBA" id="ARBA00023014"/>
    </source>
</evidence>
<dbReference type="Gene3D" id="3.30.750.200">
    <property type="match status" value="1"/>
</dbReference>
<sequence>MREAASRAPDSPEIPAEVVRHFDRSGPRYTSYPTADRFHPGFEERAYERQLAARATAENNPPLSLYVHLPFCRSLCYFCACNKVITHDHGCSARYLSYLVREMDLVASHLGPDRRTVQLHLGGGTPTFFPVAELEELVQQLQNRFAFSIDAELAIEIDPRTVSTKTLSPLARLGFNRASFGVQDFATDVQQAVNRIQPLDVVERALSGARDAGFPSINVDLIYGLPQQTVASFAHTLDEVIRLAPDRVALYNYAHLPDRFKAQRLIDAARLPSTEERLRIFMLSAQRFLDAGYIYIGLDHFARPDDELSIALRNGSLHRNFQGYTTYAECDLVGFGVSAIGKIGSAYSQSTSSLQSYYRSLDEGRLPVERGIALSPDDALRREVIMTLMCSVPLNFAAISLAHQIDFVRYFSSELTALEPYREAGLVSIDGNGISIPPKGRFFVRAVAMVFDGYLERPSSASWSKLI</sequence>
<accession>A0A1I9YT55</accession>
<dbReference type="GO" id="GO:0046872">
    <property type="term" value="F:metal ion binding"/>
    <property type="evidence" value="ECO:0007669"/>
    <property type="project" value="UniProtKB-KW"/>
</dbReference>
<evidence type="ECO:0000256" key="16">
    <source>
        <dbReference type="PIRSR" id="PIRSR000167-2"/>
    </source>
</evidence>
<evidence type="ECO:0000256" key="12">
    <source>
        <dbReference type="ARBA" id="ARBA00023244"/>
    </source>
</evidence>
<reference evidence="18" key="1">
    <citation type="submission" date="2016-09" db="EMBL/GenBank/DDBJ databases">
        <title>The Complete Genome of Burkholderia sprentiae wsm5005.</title>
        <authorList>
            <person name="De Meyer S."/>
            <person name="Wang P."/>
            <person name="Terpolilli J."/>
        </authorList>
    </citation>
    <scope>NUCLEOTIDE SEQUENCE [LARGE SCALE GENOMIC DNA]</scope>
    <source>
        <strain evidence="18">WSM5005</strain>
    </source>
</reference>